<accession>A0A0N0NSC7</accession>
<comment type="caution">
    <text evidence="7">The sequence shown here is derived from an EMBL/GenBank/DDBJ whole genome shotgun (WGS) entry which is preliminary data.</text>
</comment>
<dbReference type="InterPro" id="IPR027477">
    <property type="entry name" value="Succ_DH/fumarate_Rdtase_cat_sf"/>
</dbReference>
<dbReference type="SUPFAM" id="SSF56425">
    <property type="entry name" value="Succinate dehydrogenase/fumarate reductase flavoprotein, catalytic domain"/>
    <property type="match status" value="1"/>
</dbReference>
<evidence type="ECO:0000256" key="2">
    <source>
        <dbReference type="ARBA" id="ARBA00022630"/>
    </source>
</evidence>
<organism evidence="7 8">
    <name type="scientific">Cyphellophora attinorum</name>
    <dbReference type="NCBI Taxonomy" id="1664694"/>
    <lineage>
        <taxon>Eukaryota</taxon>
        <taxon>Fungi</taxon>
        <taxon>Dikarya</taxon>
        <taxon>Ascomycota</taxon>
        <taxon>Pezizomycotina</taxon>
        <taxon>Eurotiomycetes</taxon>
        <taxon>Chaetothyriomycetidae</taxon>
        <taxon>Chaetothyriales</taxon>
        <taxon>Cyphellophoraceae</taxon>
        <taxon>Cyphellophora</taxon>
    </lineage>
</organism>
<evidence type="ECO:0000259" key="6">
    <source>
        <dbReference type="Pfam" id="PF00890"/>
    </source>
</evidence>
<proteinExistence type="predicted"/>
<evidence type="ECO:0000256" key="3">
    <source>
        <dbReference type="ARBA" id="ARBA00022827"/>
    </source>
</evidence>
<dbReference type="PANTHER" id="PTHR43400:SF7">
    <property type="entry name" value="FAD-DEPENDENT OXIDOREDUCTASE 2 FAD BINDING DOMAIN-CONTAINING PROTEIN"/>
    <property type="match status" value="1"/>
</dbReference>
<dbReference type="AlphaFoldDB" id="A0A0N0NSC7"/>
<comment type="cofactor">
    <cofactor evidence="1">
        <name>FAD</name>
        <dbReference type="ChEBI" id="CHEBI:57692"/>
    </cofactor>
</comment>
<keyword evidence="2" id="KW-0285">Flavoprotein</keyword>
<dbReference type="VEuPathDB" id="FungiDB:AB675_865"/>
<feature type="domain" description="FAD-dependent oxidoreductase 2 FAD-binding" evidence="6">
    <location>
        <begin position="3"/>
        <end position="430"/>
    </location>
</feature>
<dbReference type="PANTHER" id="PTHR43400">
    <property type="entry name" value="FUMARATE REDUCTASE"/>
    <property type="match status" value="1"/>
</dbReference>
<dbReference type="Gene3D" id="3.90.700.10">
    <property type="entry name" value="Succinate dehydrogenase/fumarate reductase flavoprotein, catalytic domain"/>
    <property type="match status" value="1"/>
</dbReference>
<name>A0A0N0NSC7_9EURO</name>
<feature type="region of interest" description="Disordered" evidence="5">
    <location>
        <begin position="454"/>
        <end position="485"/>
    </location>
</feature>
<dbReference type="GeneID" id="28740993"/>
<keyword evidence="4" id="KW-0560">Oxidoreductase</keyword>
<dbReference type="RefSeq" id="XP_018006064.1">
    <property type="nucleotide sequence ID" value="XM_018149124.1"/>
</dbReference>
<keyword evidence="3" id="KW-0274">FAD</keyword>
<keyword evidence="8" id="KW-1185">Reference proteome</keyword>
<reference evidence="7 8" key="1">
    <citation type="submission" date="2015-06" db="EMBL/GenBank/DDBJ databases">
        <title>Draft genome of the ant-associated black yeast Phialophora attae CBS 131958.</title>
        <authorList>
            <person name="Moreno L.F."/>
            <person name="Stielow B.J."/>
            <person name="de Hoog S."/>
            <person name="Vicente V.A."/>
            <person name="Weiss V.A."/>
            <person name="de Vries M."/>
            <person name="Cruz L.M."/>
            <person name="Souza E.M."/>
        </authorList>
    </citation>
    <scope>NUCLEOTIDE SEQUENCE [LARGE SCALE GENOMIC DNA]</scope>
    <source>
        <strain evidence="7 8">CBS 131958</strain>
    </source>
</reference>
<evidence type="ECO:0000313" key="8">
    <source>
        <dbReference type="Proteomes" id="UP000038010"/>
    </source>
</evidence>
<dbReference type="GO" id="GO:0016491">
    <property type="term" value="F:oxidoreductase activity"/>
    <property type="evidence" value="ECO:0007669"/>
    <property type="project" value="UniProtKB-KW"/>
</dbReference>
<gene>
    <name evidence="7" type="ORF">AB675_865</name>
</gene>
<dbReference type="Pfam" id="PF00890">
    <property type="entry name" value="FAD_binding_2"/>
    <property type="match status" value="1"/>
</dbReference>
<dbReference type="EMBL" id="LFJN01000001">
    <property type="protein sequence ID" value="KPI46101.1"/>
    <property type="molecule type" value="Genomic_DNA"/>
</dbReference>
<feature type="compositionally biased region" description="Basic residues" evidence="5">
    <location>
        <begin position="473"/>
        <end position="485"/>
    </location>
</feature>
<dbReference type="InterPro" id="IPR003953">
    <property type="entry name" value="FAD-dep_OxRdtase_2_FAD-bd"/>
</dbReference>
<evidence type="ECO:0000256" key="4">
    <source>
        <dbReference type="ARBA" id="ARBA00023002"/>
    </source>
</evidence>
<dbReference type="SUPFAM" id="SSF51905">
    <property type="entry name" value="FAD/NAD(P)-binding domain"/>
    <property type="match status" value="1"/>
</dbReference>
<dbReference type="InterPro" id="IPR050315">
    <property type="entry name" value="FAD-oxidoreductase_2"/>
</dbReference>
<dbReference type="STRING" id="1664694.A0A0N0NSC7"/>
<protein>
    <submittedName>
        <fullName evidence="7">Fumarate flavoprotein subunit</fullName>
    </submittedName>
</protein>
<evidence type="ECO:0000313" key="7">
    <source>
        <dbReference type="EMBL" id="KPI46101.1"/>
    </source>
</evidence>
<evidence type="ECO:0000256" key="1">
    <source>
        <dbReference type="ARBA" id="ARBA00001974"/>
    </source>
</evidence>
<dbReference type="Gene3D" id="3.50.50.60">
    <property type="entry name" value="FAD/NAD(P)-binding domain"/>
    <property type="match status" value="1"/>
</dbReference>
<evidence type="ECO:0000256" key="5">
    <source>
        <dbReference type="SAM" id="MobiDB-lite"/>
    </source>
</evidence>
<sequence>MFDVVIVGHGAAGLAAAVTAIETVPSLRVAVLERAPEEDSGGNTRWSPSNMRMRAVDTVLQDFEADMMKATGGRGDSAYFRRLAEDAPETLTWLTRQGVKFHAMDYFLSNWPTRMQPVGKGAAIVEALKGSAKDKGVEFRYGCRATLLLLGPDGHVEGVETDQGHSILTRSVILASGGFQGDPEMLREHLGSGAGSLRMISPGTSWNAGDGIRMALDVGAKRSGDWTGMHIEPVDPRSARPAALVLAYPYGIVVDGTGRRFFDEGEGLVHTTWERLCRTIHFECPGRTAWTIVDAKATRIEGYRNAIRTDVPPISAESVADLASKLGVASDALEATIATFNAACREERVGFDPTRLDRVGTAEGFAPPKSNWARPVDEPPFFAFPIVGAIVYTFGGLATDIEARVLDAKGPIPGLYAAGEITGHFYGMAPNAVPVMRSLVFGRIAGRNASQACRLSRSRESEGAASLPVHHEKAMRHHALPAKPS</sequence>
<dbReference type="InterPro" id="IPR036188">
    <property type="entry name" value="FAD/NAD-bd_sf"/>
</dbReference>
<dbReference type="OrthoDB" id="4137907at2759"/>
<dbReference type="Proteomes" id="UP000038010">
    <property type="component" value="Unassembled WGS sequence"/>
</dbReference>